<sequence length="95" mass="11127">MARRVKDFIEISEYTSLDRLIEYLKTIRDNLPEDSEAELRLKGDDFFGRRLTISYTRELTPEEAEREIRYGTAATTPGGSEDWIEELKKKLDKVP</sequence>
<proteinExistence type="predicted"/>
<accession>A0ABT0RNB9</accession>
<dbReference type="EMBL" id="JAMGBD010000001">
    <property type="protein sequence ID" value="MCL6684058.1"/>
    <property type="molecule type" value="Genomic_DNA"/>
</dbReference>
<gene>
    <name evidence="1" type="ORF">LZ536_09125</name>
</gene>
<protein>
    <submittedName>
        <fullName evidence="1">Uncharacterized protein</fullName>
    </submittedName>
</protein>
<organism evidence="1 2">
    <name type="scientific">Sphingomonas alba</name>
    <dbReference type="NCBI Taxonomy" id="2908208"/>
    <lineage>
        <taxon>Bacteria</taxon>
        <taxon>Pseudomonadati</taxon>
        <taxon>Pseudomonadota</taxon>
        <taxon>Alphaproteobacteria</taxon>
        <taxon>Sphingomonadales</taxon>
        <taxon>Sphingomonadaceae</taxon>
        <taxon>Sphingomonas</taxon>
    </lineage>
</organism>
<keyword evidence="2" id="KW-1185">Reference proteome</keyword>
<name>A0ABT0RNB9_9SPHN</name>
<dbReference type="RefSeq" id="WP_249848317.1">
    <property type="nucleotide sequence ID" value="NZ_JAMGBD010000001.1"/>
</dbReference>
<evidence type="ECO:0000313" key="1">
    <source>
        <dbReference type="EMBL" id="MCL6684058.1"/>
    </source>
</evidence>
<reference evidence="1" key="1">
    <citation type="submission" date="2022-05" db="EMBL/GenBank/DDBJ databases">
        <authorList>
            <person name="Jo J.-H."/>
            <person name="Im W.-T."/>
        </authorList>
    </citation>
    <scope>NUCLEOTIDE SEQUENCE</scope>
    <source>
        <strain evidence="1">SE158</strain>
    </source>
</reference>
<comment type="caution">
    <text evidence="1">The sequence shown here is derived from an EMBL/GenBank/DDBJ whole genome shotgun (WGS) entry which is preliminary data.</text>
</comment>
<evidence type="ECO:0000313" key="2">
    <source>
        <dbReference type="Proteomes" id="UP001165363"/>
    </source>
</evidence>
<dbReference type="Proteomes" id="UP001165363">
    <property type="component" value="Unassembled WGS sequence"/>
</dbReference>